<feature type="coiled-coil region" evidence="7">
    <location>
        <begin position="103"/>
        <end position="130"/>
    </location>
</feature>
<evidence type="ECO:0000256" key="7">
    <source>
        <dbReference type="SAM" id="Coils"/>
    </source>
</evidence>
<sequence>MLNAQHQHYLGFDVLFNLAAIGIIVTDDNDNILMINPFLLSQSGYAEEEITDQPIHQLVLCEGSEKFIRRKDGSRFPAEVTVTPHATPEGPLHIIHVTDISDKKSIEQTLKDLQQQKTQLALKEKALQDVNSVFNNLWSNAGAMIIVTNEEGYIKWFNPAAERILGYKASEVVDFCTPMILHDKEEIALRAAEFSKQLNQEIPAGLETLLIKARLNLRNEYEWQYVKKDGTTLPVSLAVSALRNGSEINGYMGIAIDLTPIKQAESELRVALEKERDLNELKSRFVSLASHEFRTPLSAILSSIYLVSKYEDPADVAKRTKHIQRIISSVNSLTDILNDFLSVGKIEEGKIQVHITEFDPGRHIGNILHEMEGLKKSHQQIYYAHHGPPLAVLDPTLLKHIVMNLVSNAIKFSPDNAIISVRSSSTDNFFQLSVKDKGIGISVADRQHLFERFFRSEQVANIQGTGLGLHIVAKYTELMNGHITCNSALDQGTEFLITIPFPKN</sequence>
<accession>A0A1H3XDV9</accession>
<dbReference type="STRING" id="408074.SAMN05660909_00406"/>
<dbReference type="InterPro" id="IPR000014">
    <property type="entry name" value="PAS"/>
</dbReference>
<evidence type="ECO:0000259" key="10">
    <source>
        <dbReference type="PROSITE" id="PS50113"/>
    </source>
</evidence>
<dbReference type="PANTHER" id="PTHR43711:SF26">
    <property type="entry name" value="SENSOR HISTIDINE KINASE RCSC"/>
    <property type="match status" value="1"/>
</dbReference>
<dbReference type="SMART" id="SM00091">
    <property type="entry name" value="PAS"/>
    <property type="match status" value="2"/>
</dbReference>
<dbReference type="AlphaFoldDB" id="A0A1H3XDV9"/>
<proteinExistence type="predicted"/>
<keyword evidence="7" id="KW-0175">Coiled coil</keyword>
<dbReference type="CDD" id="cd00130">
    <property type="entry name" value="PAS"/>
    <property type="match status" value="2"/>
</dbReference>
<dbReference type="SMART" id="SM00086">
    <property type="entry name" value="PAC"/>
    <property type="match status" value="2"/>
</dbReference>
<keyword evidence="5" id="KW-0418">Kinase</keyword>
<dbReference type="InterPro" id="IPR050736">
    <property type="entry name" value="Sensor_HK_Regulatory"/>
</dbReference>
<dbReference type="Gene3D" id="1.10.287.130">
    <property type="match status" value="1"/>
</dbReference>
<dbReference type="SUPFAM" id="SSF55785">
    <property type="entry name" value="PYP-like sensor domain (PAS domain)"/>
    <property type="match status" value="2"/>
</dbReference>
<evidence type="ECO:0000259" key="8">
    <source>
        <dbReference type="PROSITE" id="PS50109"/>
    </source>
</evidence>
<dbReference type="PANTHER" id="PTHR43711">
    <property type="entry name" value="TWO-COMPONENT HISTIDINE KINASE"/>
    <property type="match status" value="1"/>
</dbReference>
<dbReference type="InterPro" id="IPR035965">
    <property type="entry name" value="PAS-like_dom_sf"/>
</dbReference>
<dbReference type="OrthoDB" id="9808408at2"/>
<evidence type="ECO:0000256" key="5">
    <source>
        <dbReference type="ARBA" id="ARBA00022777"/>
    </source>
</evidence>
<dbReference type="RefSeq" id="WP_089758120.1">
    <property type="nucleotide sequence ID" value="NZ_BKAT01000012.1"/>
</dbReference>
<protein>
    <recommendedName>
        <fullName evidence="2">histidine kinase</fullName>
        <ecNumber evidence="2">2.7.13.3</ecNumber>
    </recommendedName>
</protein>
<dbReference type="EC" id="2.7.13.3" evidence="2"/>
<dbReference type="Pfam" id="PF00512">
    <property type="entry name" value="HisKA"/>
    <property type="match status" value="1"/>
</dbReference>
<dbReference type="InterPro" id="IPR036097">
    <property type="entry name" value="HisK_dim/P_sf"/>
</dbReference>
<feature type="domain" description="PAC" evidence="10">
    <location>
        <begin position="62"/>
        <end position="112"/>
    </location>
</feature>
<evidence type="ECO:0000313" key="11">
    <source>
        <dbReference type="EMBL" id="SDZ97529.1"/>
    </source>
</evidence>
<dbReference type="CDD" id="cd00082">
    <property type="entry name" value="HisKA"/>
    <property type="match status" value="1"/>
</dbReference>
<dbReference type="PROSITE" id="PS50109">
    <property type="entry name" value="HIS_KIN"/>
    <property type="match status" value="1"/>
</dbReference>
<dbReference type="InterPro" id="IPR000700">
    <property type="entry name" value="PAS-assoc_C"/>
</dbReference>
<keyword evidence="4" id="KW-0808">Transferase</keyword>
<feature type="domain" description="Histidine kinase" evidence="8">
    <location>
        <begin position="288"/>
        <end position="503"/>
    </location>
</feature>
<organism evidence="11 12">
    <name type="scientific">Chitinophaga terrae</name>
    <name type="common">ex Kim and Jung 2007</name>
    <dbReference type="NCBI Taxonomy" id="408074"/>
    <lineage>
        <taxon>Bacteria</taxon>
        <taxon>Pseudomonadati</taxon>
        <taxon>Bacteroidota</taxon>
        <taxon>Chitinophagia</taxon>
        <taxon>Chitinophagales</taxon>
        <taxon>Chitinophagaceae</taxon>
        <taxon>Chitinophaga</taxon>
    </lineage>
</organism>
<evidence type="ECO:0000256" key="4">
    <source>
        <dbReference type="ARBA" id="ARBA00022679"/>
    </source>
</evidence>
<dbReference type="CDD" id="cd00075">
    <property type="entry name" value="HATPase"/>
    <property type="match status" value="1"/>
</dbReference>
<evidence type="ECO:0000256" key="3">
    <source>
        <dbReference type="ARBA" id="ARBA00022553"/>
    </source>
</evidence>
<dbReference type="InterPro" id="IPR005467">
    <property type="entry name" value="His_kinase_dom"/>
</dbReference>
<keyword evidence="12" id="KW-1185">Reference proteome</keyword>
<gene>
    <name evidence="11" type="ORF">SAMN05660909_00406</name>
</gene>
<comment type="catalytic activity">
    <reaction evidence="1">
        <text>ATP + protein L-histidine = ADP + protein N-phospho-L-histidine.</text>
        <dbReference type="EC" id="2.7.13.3"/>
    </reaction>
</comment>
<keyword evidence="6" id="KW-0902">Two-component regulatory system</keyword>
<dbReference type="Pfam" id="PF13426">
    <property type="entry name" value="PAS_9"/>
    <property type="match status" value="2"/>
</dbReference>
<evidence type="ECO:0000259" key="9">
    <source>
        <dbReference type="PROSITE" id="PS50112"/>
    </source>
</evidence>
<dbReference type="InterPro" id="IPR036890">
    <property type="entry name" value="HATPase_C_sf"/>
</dbReference>
<evidence type="ECO:0000256" key="6">
    <source>
        <dbReference type="ARBA" id="ARBA00023012"/>
    </source>
</evidence>
<dbReference type="PROSITE" id="PS50113">
    <property type="entry name" value="PAC"/>
    <property type="match status" value="2"/>
</dbReference>
<dbReference type="Pfam" id="PF02518">
    <property type="entry name" value="HATPase_c"/>
    <property type="match status" value="1"/>
</dbReference>
<dbReference type="GO" id="GO:0000155">
    <property type="term" value="F:phosphorelay sensor kinase activity"/>
    <property type="evidence" value="ECO:0007669"/>
    <property type="project" value="InterPro"/>
</dbReference>
<evidence type="ECO:0000256" key="2">
    <source>
        <dbReference type="ARBA" id="ARBA00012438"/>
    </source>
</evidence>
<dbReference type="InterPro" id="IPR004358">
    <property type="entry name" value="Sig_transdc_His_kin-like_C"/>
</dbReference>
<evidence type="ECO:0000256" key="1">
    <source>
        <dbReference type="ARBA" id="ARBA00000085"/>
    </source>
</evidence>
<dbReference type="InterPro" id="IPR003661">
    <property type="entry name" value="HisK_dim/P_dom"/>
</dbReference>
<keyword evidence="3" id="KW-0597">Phosphoprotein</keyword>
<dbReference type="SUPFAM" id="SSF47384">
    <property type="entry name" value="Homodimeric domain of signal transducing histidine kinase"/>
    <property type="match status" value="1"/>
</dbReference>
<dbReference type="PROSITE" id="PS50112">
    <property type="entry name" value="PAS"/>
    <property type="match status" value="1"/>
</dbReference>
<dbReference type="InterPro" id="IPR003594">
    <property type="entry name" value="HATPase_dom"/>
</dbReference>
<reference evidence="12" key="1">
    <citation type="submission" date="2016-10" db="EMBL/GenBank/DDBJ databases">
        <authorList>
            <person name="Varghese N."/>
            <person name="Submissions S."/>
        </authorList>
    </citation>
    <scope>NUCLEOTIDE SEQUENCE [LARGE SCALE GENOMIC DNA]</scope>
    <source>
        <strain evidence="12">DSM 23920</strain>
    </source>
</reference>
<dbReference type="NCBIfam" id="TIGR00229">
    <property type="entry name" value="sensory_box"/>
    <property type="match status" value="3"/>
</dbReference>
<dbReference type="Proteomes" id="UP000199656">
    <property type="component" value="Unassembled WGS sequence"/>
</dbReference>
<dbReference type="EMBL" id="FNRL01000001">
    <property type="protein sequence ID" value="SDZ97529.1"/>
    <property type="molecule type" value="Genomic_DNA"/>
</dbReference>
<feature type="domain" description="PAC" evidence="10">
    <location>
        <begin position="219"/>
        <end position="270"/>
    </location>
</feature>
<dbReference type="SMART" id="SM00387">
    <property type="entry name" value="HATPase_c"/>
    <property type="match status" value="1"/>
</dbReference>
<name>A0A1H3XDV9_9BACT</name>
<dbReference type="SMART" id="SM00388">
    <property type="entry name" value="HisKA"/>
    <property type="match status" value="1"/>
</dbReference>
<dbReference type="Gene3D" id="3.30.450.20">
    <property type="entry name" value="PAS domain"/>
    <property type="match status" value="2"/>
</dbReference>
<dbReference type="PRINTS" id="PR00344">
    <property type="entry name" value="BCTRLSENSOR"/>
</dbReference>
<evidence type="ECO:0000313" key="12">
    <source>
        <dbReference type="Proteomes" id="UP000199656"/>
    </source>
</evidence>
<feature type="domain" description="PAS" evidence="9">
    <location>
        <begin position="130"/>
        <end position="174"/>
    </location>
</feature>
<dbReference type="Gene3D" id="3.30.565.10">
    <property type="entry name" value="Histidine kinase-like ATPase, C-terminal domain"/>
    <property type="match status" value="1"/>
</dbReference>
<dbReference type="SUPFAM" id="SSF55874">
    <property type="entry name" value="ATPase domain of HSP90 chaperone/DNA topoisomerase II/histidine kinase"/>
    <property type="match status" value="1"/>
</dbReference>
<dbReference type="InterPro" id="IPR001610">
    <property type="entry name" value="PAC"/>
</dbReference>